<protein>
    <submittedName>
        <fullName evidence="2">Uncharacterized protein</fullName>
    </submittedName>
</protein>
<feature type="compositionally biased region" description="Polar residues" evidence="1">
    <location>
        <begin position="107"/>
        <end position="122"/>
    </location>
</feature>
<proteinExistence type="predicted"/>
<feature type="region of interest" description="Disordered" evidence="1">
    <location>
        <begin position="101"/>
        <end position="122"/>
    </location>
</feature>
<dbReference type="EMBL" id="LAZR01013545">
    <property type="protein sequence ID" value="KKM21464.1"/>
    <property type="molecule type" value="Genomic_DNA"/>
</dbReference>
<name>A0A0F9INN4_9ZZZZ</name>
<sequence>MIYMEVIEETNTVVTSVGTFVLKKPKAGLRNKHMEASETAQGVKLTTFMMKLLPDCVMEHPFEKNIVVRDELNNLWPEDYDLLIEGMRPLLGKVLGSDVEKKLETPSGPQGSQPTDGSKTSS</sequence>
<reference evidence="2" key="1">
    <citation type="journal article" date="2015" name="Nature">
        <title>Complex archaea that bridge the gap between prokaryotes and eukaryotes.</title>
        <authorList>
            <person name="Spang A."/>
            <person name="Saw J.H."/>
            <person name="Jorgensen S.L."/>
            <person name="Zaremba-Niedzwiedzka K."/>
            <person name="Martijn J."/>
            <person name="Lind A.E."/>
            <person name="van Eijk R."/>
            <person name="Schleper C."/>
            <person name="Guy L."/>
            <person name="Ettema T.J."/>
        </authorList>
    </citation>
    <scope>NUCLEOTIDE SEQUENCE</scope>
</reference>
<accession>A0A0F9INN4</accession>
<evidence type="ECO:0000256" key="1">
    <source>
        <dbReference type="SAM" id="MobiDB-lite"/>
    </source>
</evidence>
<gene>
    <name evidence="2" type="ORF">LCGC14_1635140</name>
</gene>
<dbReference type="AlphaFoldDB" id="A0A0F9INN4"/>
<comment type="caution">
    <text evidence="2">The sequence shown here is derived from an EMBL/GenBank/DDBJ whole genome shotgun (WGS) entry which is preliminary data.</text>
</comment>
<organism evidence="2">
    <name type="scientific">marine sediment metagenome</name>
    <dbReference type="NCBI Taxonomy" id="412755"/>
    <lineage>
        <taxon>unclassified sequences</taxon>
        <taxon>metagenomes</taxon>
        <taxon>ecological metagenomes</taxon>
    </lineage>
</organism>
<evidence type="ECO:0000313" key="2">
    <source>
        <dbReference type="EMBL" id="KKM21464.1"/>
    </source>
</evidence>